<proteinExistence type="inferred from homology"/>
<evidence type="ECO:0000256" key="1">
    <source>
        <dbReference type="ARBA" id="ARBA00006817"/>
    </source>
</evidence>
<evidence type="ECO:0000259" key="3">
    <source>
        <dbReference type="Pfam" id="PF08327"/>
    </source>
</evidence>
<protein>
    <submittedName>
        <fullName evidence="4">Uncharacterized protein YndB with AHSA1/START domain</fullName>
    </submittedName>
</protein>
<gene>
    <name evidence="4" type="ORF">HDA39_006162</name>
</gene>
<dbReference type="Gene3D" id="3.30.530.20">
    <property type="match status" value="1"/>
</dbReference>
<keyword evidence="5" id="KW-1185">Reference proteome</keyword>
<evidence type="ECO:0000313" key="4">
    <source>
        <dbReference type="EMBL" id="MBB5839428.1"/>
    </source>
</evidence>
<evidence type="ECO:0000313" key="5">
    <source>
        <dbReference type="Proteomes" id="UP000549971"/>
    </source>
</evidence>
<organism evidence="4 5">
    <name type="scientific">Kribbella italica</name>
    <dbReference type="NCBI Taxonomy" id="1540520"/>
    <lineage>
        <taxon>Bacteria</taxon>
        <taxon>Bacillati</taxon>
        <taxon>Actinomycetota</taxon>
        <taxon>Actinomycetes</taxon>
        <taxon>Propionibacteriales</taxon>
        <taxon>Kribbellaceae</taxon>
        <taxon>Kribbella</taxon>
    </lineage>
</organism>
<name>A0A7W9JDH2_9ACTN</name>
<feature type="compositionally biased region" description="Basic and acidic residues" evidence="2">
    <location>
        <begin position="1"/>
        <end position="11"/>
    </location>
</feature>
<dbReference type="InterPro" id="IPR013538">
    <property type="entry name" value="ASHA1/2-like_C"/>
</dbReference>
<reference evidence="4 5" key="1">
    <citation type="submission" date="2020-08" db="EMBL/GenBank/DDBJ databases">
        <title>Sequencing the genomes of 1000 actinobacteria strains.</title>
        <authorList>
            <person name="Klenk H.-P."/>
        </authorList>
    </citation>
    <scope>NUCLEOTIDE SEQUENCE [LARGE SCALE GENOMIC DNA]</scope>
    <source>
        <strain evidence="4 5">DSM 28967</strain>
    </source>
</reference>
<feature type="region of interest" description="Disordered" evidence="2">
    <location>
        <begin position="1"/>
        <end position="21"/>
    </location>
</feature>
<dbReference type="Proteomes" id="UP000549971">
    <property type="component" value="Unassembled WGS sequence"/>
</dbReference>
<sequence>MSSPDNEKAAEPSHVGRTKDAGWQIGVSKTINRPVGEVWDFVTSPAGVAIWLGEGASLLTEKYETKDGTRGELRSFRENTRVRLTWQPEDWPHETTIQLAVTATGPTKARLVVHQERLANADEREHQRKHWQGVITELAAKITAD</sequence>
<dbReference type="InterPro" id="IPR023393">
    <property type="entry name" value="START-like_dom_sf"/>
</dbReference>
<dbReference type="AlphaFoldDB" id="A0A7W9JDH2"/>
<comment type="caution">
    <text evidence="4">The sequence shown here is derived from an EMBL/GenBank/DDBJ whole genome shotgun (WGS) entry which is preliminary data.</text>
</comment>
<dbReference type="Pfam" id="PF08327">
    <property type="entry name" value="AHSA1"/>
    <property type="match status" value="1"/>
</dbReference>
<evidence type="ECO:0000256" key="2">
    <source>
        <dbReference type="SAM" id="MobiDB-lite"/>
    </source>
</evidence>
<accession>A0A7W9JDH2</accession>
<comment type="similarity">
    <text evidence="1">Belongs to the AHA1 family.</text>
</comment>
<feature type="domain" description="Activator of Hsp90 ATPase homologue 1/2-like C-terminal" evidence="3">
    <location>
        <begin position="34"/>
        <end position="140"/>
    </location>
</feature>
<dbReference type="RefSeq" id="WP_184801086.1">
    <property type="nucleotide sequence ID" value="NZ_JACHMY010000001.1"/>
</dbReference>
<dbReference type="SUPFAM" id="SSF55961">
    <property type="entry name" value="Bet v1-like"/>
    <property type="match status" value="1"/>
</dbReference>
<dbReference type="EMBL" id="JACHMY010000001">
    <property type="protein sequence ID" value="MBB5839428.1"/>
    <property type="molecule type" value="Genomic_DNA"/>
</dbReference>